<feature type="domain" description="Transcription factor Iwr1" evidence="11">
    <location>
        <begin position="246"/>
        <end position="310"/>
    </location>
</feature>
<feature type="compositionally biased region" description="Acidic residues" evidence="10">
    <location>
        <begin position="307"/>
        <end position="332"/>
    </location>
</feature>
<dbReference type="InterPro" id="IPR013883">
    <property type="entry name" value="TF_Iwr1_dom"/>
</dbReference>
<evidence type="ECO:0000313" key="12">
    <source>
        <dbReference type="EMBL" id="AFP01883.1"/>
    </source>
</evidence>
<evidence type="ECO:0000256" key="6">
    <source>
        <dbReference type="ARBA" id="ARBA00022448"/>
    </source>
</evidence>
<comment type="function">
    <text evidence="1">Directs RNA polymerase II nuclear import.</text>
</comment>
<dbReference type="PANTHER" id="PTHR31196:SF2">
    <property type="entry name" value="RNA POLYMERASE II NUCLEAR LOCALIZATION PROTEIN SLC7A6OS-RELATED"/>
    <property type="match status" value="1"/>
</dbReference>
<organism evidence="12">
    <name type="scientific">Callorhinchus milii</name>
    <name type="common">Ghost shark</name>
    <dbReference type="NCBI Taxonomy" id="7868"/>
    <lineage>
        <taxon>Eukaryota</taxon>
        <taxon>Metazoa</taxon>
        <taxon>Chordata</taxon>
        <taxon>Craniata</taxon>
        <taxon>Vertebrata</taxon>
        <taxon>Chondrichthyes</taxon>
        <taxon>Holocephali</taxon>
        <taxon>Chimaeriformes</taxon>
        <taxon>Callorhinchidae</taxon>
        <taxon>Callorhinchus</taxon>
    </lineage>
</organism>
<feature type="region of interest" description="Disordered" evidence="10">
    <location>
        <begin position="26"/>
        <end position="49"/>
    </location>
</feature>
<evidence type="ECO:0000256" key="5">
    <source>
        <dbReference type="ARBA" id="ARBA00017036"/>
    </source>
</evidence>
<evidence type="ECO:0000259" key="11">
    <source>
        <dbReference type="Pfam" id="PF08574"/>
    </source>
</evidence>
<feature type="compositionally biased region" description="Gly residues" evidence="10">
    <location>
        <begin position="29"/>
        <end position="38"/>
    </location>
</feature>
<evidence type="ECO:0000256" key="9">
    <source>
        <dbReference type="ARBA" id="ARBA00023242"/>
    </source>
</evidence>
<dbReference type="Pfam" id="PF08574">
    <property type="entry name" value="Iwr1"/>
    <property type="match status" value="1"/>
</dbReference>
<keyword evidence="8" id="KW-0653">Protein transport</keyword>
<evidence type="ECO:0000256" key="10">
    <source>
        <dbReference type="SAM" id="MobiDB-lite"/>
    </source>
</evidence>
<evidence type="ECO:0000256" key="1">
    <source>
        <dbReference type="ARBA" id="ARBA00003202"/>
    </source>
</evidence>
<dbReference type="PANTHER" id="PTHR31196">
    <property type="entry name" value="RNA POLYMERASE II NUCLEAR LOCALIZATION PROTEIN SLC7A6OS-RELATED"/>
    <property type="match status" value="1"/>
</dbReference>
<keyword evidence="6" id="KW-0813">Transport</keyword>
<proteinExistence type="evidence at transcript level"/>
<reference evidence="12" key="1">
    <citation type="journal article" date="2014" name="Nature">
        <title>Elephant shark genome provides unique insights into gnathostome evolution.</title>
        <authorList>
            <consortium name="International Elephant Shark Genome Sequencing Consortium"/>
            <person name="Venkatesh B."/>
            <person name="Lee A.P."/>
            <person name="Ravi V."/>
            <person name="Maurya A.K."/>
            <person name="Lian M.M."/>
            <person name="Swann J.B."/>
            <person name="Ohta Y."/>
            <person name="Flajnik M.F."/>
            <person name="Sutoh Y."/>
            <person name="Kasahara M."/>
            <person name="Hoon S."/>
            <person name="Gangu V."/>
            <person name="Roy S.W."/>
            <person name="Irimia M."/>
            <person name="Korzh V."/>
            <person name="Kondrychyn I."/>
            <person name="Lim Z.W."/>
            <person name="Tay B.H."/>
            <person name="Tohari S."/>
            <person name="Kong K.W."/>
            <person name="Ho S."/>
            <person name="Lorente-Galdos B."/>
            <person name="Quilez J."/>
            <person name="Marques-Bonet T."/>
            <person name="Raney B.J."/>
            <person name="Ingham P.W."/>
            <person name="Tay A."/>
            <person name="Hillier L.W."/>
            <person name="Minx P."/>
            <person name="Boehm T."/>
            <person name="Wilson R.K."/>
            <person name="Brenner S."/>
            <person name="Warren W.C."/>
        </authorList>
    </citation>
    <scope>NUCLEOTIDE SEQUENCE</scope>
    <source>
        <tissue evidence="12">Testis</tissue>
    </source>
</reference>
<comment type="similarity">
    <text evidence="4">Belongs to the IWR1/SLC7A6OS family.</text>
</comment>
<feature type="region of interest" description="Disordered" evidence="10">
    <location>
        <begin position="61"/>
        <end position="179"/>
    </location>
</feature>
<dbReference type="EMBL" id="JW869365">
    <property type="protein sequence ID" value="AFP01883.1"/>
    <property type="molecule type" value="mRNA"/>
</dbReference>
<feature type="region of interest" description="Disordered" evidence="10">
    <location>
        <begin position="286"/>
        <end position="339"/>
    </location>
</feature>
<feature type="compositionally biased region" description="Polar residues" evidence="10">
    <location>
        <begin position="85"/>
        <end position="109"/>
    </location>
</feature>
<sequence length="339" mass="37560">MAATVLRVKRKRGAEPAEALLLACKRLRPGGGGGGEAGDGPHSPGAREQVQRALFKLAATVSSQDDPVQKHVREALSKDRALQSLKPSATSGQRIQTDVRSSHRAASQDSRYKVIARHRKNISTEGETFEPQSGDTKDTHHPATESSTTPTESEKEPTDKCKEGDAVAGDSKGGNERVEDIQVFDVIKDDEQLEKAAGDPENTSSKDPEPGLDDIDVILCNSVKMIREKLTVSDSGEGADHRESAEEYVYDIYYTDSFVIGECMQSIISLVPYYEENELVGEEMVQDEAYDDEDDENEESNWRNDYPDEDEFDNEDYWDSEKDEEGEDDCELDVAAQMN</sequence>
<dbReference type="GO" id="GO:0005737">
    <property type="term" value="C:cytoplasm"/>
    <property type="evidence" value="ECO:0007669"/>
    <property type="project" value="UniProtKB-SubCell"/>
</dbReference>
<name>V9KTQ5_CALMI</name>
<dbReference type="GO" id="GO:0032502">
    <property type="term" value="P:developmental process"/>
    <property type="evidence" value="ECO:0007669"/>
    <property type="project" value="TreeGrafter"/>
</dbReference>
<protein>
    <recommendedName>
        <fullName evidence="5">Probable RNA polymerase II nuclear localization protein SLC7A6OS</fullName>
    </recommendedName>
</protein>
<evidence type="ECO:0000256" key="7">
    <source>
        <dbReference type="ARBA" id="ARBA00022490"/>
    </source>
</evidence>
<keyword evidence="7" id="KW-0963">Cytoplasm</keyword>
<feature type="compositionally biased region" description="Polar residues" evidence="10">
    <location>
        <begin position="123"/>
        <end position="134"/>
    </location>
</feature>
<evidence type="ECO:0000256" key="2">
    <source>
        <dbReference type="ARBA" id="ARBA00004123"/>
    </source>
</evidence>
<feature type="compositionally biased region" description="Basic and acidic residues" evidence="10">
    <location>
        <begin position="193"/>
        <end position="209"/>
    </location>
</feature>
<keyword evidence="9" id="KW-0539">Nucleus</keyword>
<feature type="compositionally biased region" description="Basic and acidic residues" evidence="10">
    <location>
        <begin position="152"/>
        <end position="165"/>
    </location>
</feature>
<dbReference type="InterPro" id="IPR040218">
    <property type="entry name" value="SLC7A6OS"/>
</dbReference>
<feature type="compositionally biased region" description="Basic and acidic residues" evidence="10">
    <location>
        <begin position="67"/>
        <end position="81"/>
    </location>
</feature>
<feature type="compositionally biased region" description="Acidic residues" evidence="10">
    <location>
        <begin position="286"/>
        <end position="299"/>
    </location>
</feature>
<dbReference type="GO" id="GO:0015031">
    <property type="term" value="P:protein transport"/>
    <property type="evidence" value="ECO:0007669"/>
    <property type="project" value="UniProtKB-KW"/>
</dbReference>
<dbReference type="AlphaFoldDB" id="V9KTQ5"/>
<feature type="region of interest" description="Disordered" evidence="10">
    <location>
        <begin position="193"/>
        <end position="213"/>
    </location>
</feature>
<comment type="subcellular location">
    <subcellularLocation>
        <location evidence="3">Cytoplasm</location>
    </subcellularLocation>
    <subcellularLocation>
        <location evidence="2">Nucleus</location>
    </subcellularLocation>
</comment>
<evidence type="ECO:0000256" key="8">
    <source>
        <dbReference type="ARBA" id="ARBA00022927"/>
    </source>
</evidence>
<dbReference type="GO" id="GO:0005634">
    <property type="term" value="C:nucleus"/>
    <property type="evidence" value="ECO:0007669"/>
    <property type="project" value="UniProtKB-SubCell"/>
</dbReference>
<evidence type="ECO:0000256" key="3">
    <source>
        <dbReference type="ARBA" id="ARBA00004496"/>
    </source>
</evidence>
<evidence type="ECO:0000256" key="4">
    <source>
        <dbReference type="ARBA" id="ARBA00010218"/>
    </source>
</evidence>
<accession>V9KTQ5</accession>